<proteinExistence type="predicted"/>
<comment type="caution">
    <text evidence="4">The sequence shown here is derived from an EMBL/GenBank/DDBJ whole genome shotgun (WGS) entry which is preliminary data.</text>
</comment>
<dbReference type="PANTHER" id="PTHR22916">
    <property type="entry name" value="GLYCOSYLTRANSFERASE"/>
    <property type="match status" value="1"/>
</dbReference>
<name>A0A8J6PEX8_9FIRM</name>
<protein>
    <submittedName>
        <fullName evidence="4">Glycosyltransferase family 2 protein</fullName>
    </submittedName>
</protein>
<dbReference type="SUPFAM" id="SSF53448">
    <property type="entry name" value="Nucleotide-diphospho-sugar transferases"/>
    <property type="match status" value="1"/>
</dbReference>
<dbReference type="Proteomes" id="UP000632659">
    <property type="component" value="Unassembled WGS sequence"/>
</dbReference>
<dbReference type="Pfam" id="PF00535">
    <property type="entry name" value="Glycos_transf_2"/>
    <property type="match status" value="1"/>
</dbReference>
<dbReference type="InterPro" id="IPR029044">
    <property type="entry name" value="Nucleotide-diphossugar_trans"/>
</dbReference>
<sequence>MAQEIKISVIMPVYNVEQFVGKAIESIQNQTLKEFEFLIVDDGTPDQSGKICDEYAQKDPRIQVFHKENGGAPSARNLAIDRARGKYMYFMDSDDWAEPTMLEDMYRLAEEHHAQLVVAGFYIETYYNDTEYVTTELSCPDRVFQTQREFRENAYQLFDKNLLYTPWNKLFLSQYLLDNGLRFPQTWMDDFPFNLMVIREVEKVVVTSKKYYHFMRARAESETARYRDDLYPKREEEHSWMLDLYGHWQVSNEPSMEMVSRRYIERVIGCLENVTNVNCTLDRKGRRAAIREIIRNPRVSEALKTARPRSAYMKLMLLPVRWKNVTLCYYEGKVISWVKTKNVKMFAKLKAGR</sequence>
<evidence type="ECO:0000256" key="1">
    <source>
        <dbReference type="ARBA" id="ARBA00022676"/>
    </source>
</evidence>
<gene>
    <name evidence="4" type="ORF">H8702_05200</name>
</gene>
<keyword evidence="2" id="KW-0808">Transferase</keyword>
<keyword evidence="5" id="KW-1185">Reference proteome</keyword>
<evidence type="ECO:0000313" key="4">
    <source>
        <dbReference type="EMBL" id="MBC8610517.1"/>
    </source>
</evidence>
<dbReference type="CDD" id="cd00761">
    <property type="entry name" value="Glyco_tranf_GTA_type"/>
    <property type="match status" value="1"/>
</dbReference>
<evidence type="ECO:0000259" key="3">
    <source>
        <dbReference type="Pfam" id="PF00535"/>
    </source>
</evidence>
<dbReference type="RefSeq" id="WP_154825460.1">
    <property type="nucleotide sequence ID" value="NZ_JACRTL010000002.1"/>
</dbReference>
<dbReference type="Gene3D" id="3.90.550.10">
    <property type="entry name" value="Spore Coat Polysaccharide Biosynthesis Protein SpsA, Chain A"/>
    <property type="match status" value="1"/>
</dbReference>
<feature type="domain" description="Glycosyltransferase 2-like" evidence="3">
    <location>
        <begin position="8"/>
        <end position="171"/>
    </location>
</feature>
<dbReference type="GO" id="GO:0016757">
    <property type="term" value="F:glycosyltransferase activity"/>
    <property type="evidence" value="ECO:0007669"/>
    <property type="project" value="UniProtKB-KW"/>
</dbReference>
<evidence type="ECO:0000313" key="5">
    <source>
        <dbReference type="Proteomes" id="UP000632659"/>
    </source>
</evidence>
<reference evidence="4" key="1">
    <citation type="submission" date="2020-08" db="EMBL/GenBank/DDBJ databases">
        <title>Genome public.</title>
        <authorList>
            <person name="Liu C."/>
            <person name="Sun Q."/>
        </authorList>
    </citation>
    <scope>NUCLEOTIDE SEQUENCE</scope>
    <source>
        <strain evidence="4">NSJ-15</strain>
    </source>
</reference>
<dbReference type="AlphaFoldDB" id="A0A8J6PEX8"/>
<evidence type="ECO:0000256" key="2">
    <source>
        <dbReference type="ARBA" id="ARBA00022679"/>
    </source>
</evidence>
<organism evidence="4 5">
    <name type="scientific">Massiliimalia timonensis</name>
    <dbReference type="NCBI Taxonomy" id="1987501"/>
    <lineage>
        <taxon>Bacteria</taxon>
        <taxon>Bacillati</taxon>
        <taxon>Bacillota</taxon>
        <taxon>Clostridia</taxon>
        <taxon>Eubacteriales</taxon>
        <taxon>Oscillospiraceae</taxon>
        <taxon>Massiliimalia</taxon>
    </lineage>
</organism>
<accession>A0A8J6PEX8</accession>
<dbReference type="EMBL" id="JACRTL010000002">
    <property type="protein sequence ID" value="MBC8610517.1"/>
    <property type="molecule type" value="Genomic_DNA"/>
</dbReference>
<keyword evidence="1" id="KW-0328">Glycosyltransferase</keyword>
<dbReference type="PANTHER" id="PTHR22916:SF51">
    <property type="entry name" value="GLYCOSYLTRANSFERASE EPSH-RELATED"/>
    <property type="match status" value="1"/>
</dbReference>
<dbReference type="InterPro" id="IPR001173">
    <property type="entry name" value="Glyco_trans_2-like"/>
</dbReference>